<gene>
    <name evidence="2" type="ORF">PLEPLA_LOCUS41136</name>
</gene>
<evidence type="ECO:0000256" key="1">
    <source>
        <dbReference type="SAM" id="MobiDB-lite"/>
    </source>
</evidence>
<name>A0A9N7VQF8_PLEPL</name>
<reference evidence="2" key="1">
    <citation type="submission" date="2020-03" db="EMBL/GenBank/DDBJ databases">
        <authorList>
            <person name="Weist P."/>
        </authorList>
    </citation>
    <scope>NUCLEOTIDE SEQUENCE</scope>
</reference>
<feature type="region of interest" description="Disordered" evidence="1">
    <location>
        <begin position="82"/>
        <end position="118"/>
    </location>
</feature>
<accession>A0A9N7VQF8</accession>
<organism evidence="2 3">
    <name type="scientific">Pleuronectes platessa</name>
    <name type="common">European plaice</name>
    <dbReference type="NCBI Taxonomy" id="8262"/>
    <lineage>
        <taxon>Eukaryota</taxon>
        <taxon>Metazoa</taxon>
        <taxon>Chordata</taxon>
        <taxon>Craniata</taxon>
        <taxon>Vertebrata</taxon>
        <taxon>Euteleostomi</taxon>
        <taxon>Actinopterygii</taxon>
        <taxon>Neopterygii</taxon>
        <taxon>Teleostei</taxon>
        <taxon>Neoteleostei</taxon>
        <taxon>Acanthomorphata</taxon>
        <taxon>Carangaria</taxon>
        <taxon>Pleuronectiformes</taxon>
        <taxon>Pleuronectoidei</taxon>
        <taxon>Pleuronectidae</taxon>
        <taxon>Pleuronectes</taxon>
    </lineage>
</organism>
<dbReference type="EMBL" id="CADEAL010004168">
    <property type="protein sequence ID" value="CAB1453383.1"/>
    <property type="molecule type" value="Genomic_DNA"/>
</dbReference>
<keyword evidence="3" id="KW-1185">Reference proteome</keyword>
<sequence>MCGCLRCVSHPNPWPLPPPPDGQTLSQGPVEVGALCLTACHCTVVENFFPQEMVSDWEQCVNSPVTLDKPARRPVTRTYGMFDRERGQPRCHTQAPVHHQAPRLWSPVAHSQGDSTVQ</sequence>
<evidence type="ECO:0000313" key="3">
    <source>
        <dbReference type="Proteomes" id="UP001153269"/>
    </source>
</evidence>
<comment type="caution">
    <text evidence="2">The sequence shown here is derived from an EMBL/GenBank/DDBJ whole genome shotgun (WGS) entry which is preliminary data.</text>
</comment>
<evidence type="ECO:0000313" key="2">
    <source>
        <dbReference type="EMBL" id="CAB1453383.1"/>
    </source>
</evidence>
<protein>
    <submittedName>
        <fullName evidence="2">Uncharacterized protein</fullName>
    </submittedName>
</protein>
<dbReference type="Proteomes" id="UP001153269">
    <property type="component" value="Unassembled WGS sequence"/>
</dbReference>
<dbReference type="AlphaFoldDB" id="A0A9N7VQF8"/>
<proteinExistence type="predicted"/>